<dbReference type="KEGG" id="ctp:CTRG_00303"/>
<evidence type="ECO:0000259" key="2">
    <source>
        <dbReference type="Pfam" id="PF12550"/>
    </source>
</evidence>
<dbReference type="Proteomes" id="UP000002037">
    <property type="component" value="Unassembled WGS sequence"/>
</dbReference>
<dbReference type="eggNOG" id="ENOG502SEBM">
    <property type="taxonomic scope" value="Eukaryota"/>
</dbReference>
<name>C5M2L4_CANTT</name>
<feature type="compositionally biased region" description="Basic and acidic residues" evidence="1">
    <location>
        <begin position="10"/>
        <end position="33"/>
    </location>
</feature>
<proteinExistence type="predicted"/>
<accession>C5M2L4</accession>
<protein>
    <recommendedName>
        <fullName evidence="2">Transcription activator GCR1-like domain-containing protein</fullName>
    </recommendedName>
</protein>
<feature type="domain" description="Transcription activator GCR1-like" evidence="2">
    <location>
        <begin position="723"/>
        <end position="796"/>
    </location>
</feature>
<feature type="region of interest" description="Disordered" evidence="1">
    <location>
        <begin position="1"/>
        <end position="148"/>
    </location>
</feature>
<feature type="region of interest" description="Disordered" evidence="1">
    <location>
        <begin position="601"/>
        <end position="662"/>
    </location>
</feature>
<evidence type="ECO:0000313" key="3">
    <source>
        <dbReference type="EMBL" id="EER35564.1"/>
    </source>
</evidence>
<dbReference type="VEuPathDB" id="FungiDB:CTRG_00303"/>
<dbReference type="AlphaFoldDB" id="C5M2L4"/>
<dbReference type="HOGENOM" id="CLU_013055_0_0_1"/>
<dbReference type="InterPro" id="IPR022210">
    <property type="entry name" value="TF_GCR1-like"/>
</dbReference>
<dbReference type="GeneID" id="8297260"/>
<feature type="compositionally biased region" description="Basic residues" evidence="1">
    <location>
        <begin position="616"/>
        <end position="633"/>
    </location>
</feature>
<dbReference type="STRING" id="294747.C5M2L4"/>
<evidence type="ECO:0000256" key="1">
    <source>
        <dbReference type="SAM" id="MobiDB-lite"/>
    </source>
</evidence>
<dbReference type="RefSeq" id="XP_002545522.1">
    <property type="nucleotide sequence ID" value="XM_002545476.1"/>
</dbReference>
<dbReference type="OrthoDB" id="4023627at2759"/>
<keyword evidence="4" id="KW-1185">Reference proteome</keyword>
<feature type="compositionally biased region" description="Polar residues" evidence="1">
    <location>
        <begin position="524"/>
        <end position="533"/>
    </location>
</feature>
<feature type="region of interest" description="Disordered" evidence="1">
    <location>
        <begin position="518"/>
        <end position="568"/>
    </location>
</feature>
<reference evidence="3 4" key="1">
    <citation type="journal article" date="2009" name="Nature">
        <title>Evolution of pathogenicity and sexual reproduction in eight Candida genomes.</title>
        <authorList>
            <person name="Butler G."/>
            <person name="Rasmussen M.D."/>
            <person name="Lin M.F."/>
            <person name="Santos M.A."/>
            <person name="Sakthikumar S."/>
            <person name="Munro C.A."/>
            <person name="Rheinbay E."/>
            <person name="Grabherr M."/>
            <person name="Forche A."/>
            <person name="Reedy J.L."/>
            <person name="Agrafioti I."/>
            <person name="Arnaud M.B."/>
            <person name="Bates S."/>
            <person name="Brown A.J."/>
            <person name="Brunke S."/>
            <person name="Costanzo M.C."/>
            <person name="Fitzpatrick D.A."/>
            <person name="de Groot P.W."/>
            <person name="Harris D."/>
            <person name="Hoyer L.L."/>
            <person name="Hube B."/>
            <person name="Klis F.M."/>
            <person name="Kodira C."/>
            <person name="Lennard N."/>
            <person name="Logue M.E."/>
            <person name="Martin R."/>
            <person name="Neiman A.M."/>
            <person name="Nikolaou E."/>
            <person name="Quail M.A."/>
            <person name="Quinn J."/>
            <person name="Santos M.C."/>
            <person name="Schmitzberger F.F."/>
            <person name="Sherlock G."/>
            <person name="Shah P."/>
            <person name="Silverstein K.A."/>
            <person name="Skrzypek M.S."/>
            <person name="Soll D."/>
            <person name="Staggs R."/>
            <person name="Stansfield I."/>
            <person name="Stumpf M.P."/>
            <person name="Sudbery P.E."/>
            <person name="Srikantha T."/>
            <person name="Zeng Q."/>
            <person name="Berman J."/>
            <person name="Berriman M."/>
            <person name="Heitman J."/>
            <person name="Gow N.A."/>
            <person name="Lorenz M.C."/>
            <person name="Birren B.W."/>
            <person name="Kellis M."/>
            <person name="Cuomo C.A."/>
        </authorList>
    </citation>
    <scope>NUCLEOTIDE SEQUENCE [LARGE SCALE GENOMIC DNA]</scope>
    <source>
        <strain evidence="4">ATCC MYA-3404 / T1</strain>
    </source>
</reference>
<dbReference type="Pfam" id="PF12550">
    <property type="entry name" value="GCR1_C"/>
    <property type="match status" value="1"/>
</dbReference>
<organism evidence="3 4">
    <name type="scientific">Candida tropicalis (strain ATCC MYA-3404 / T1)</name>
    <name type="common">Yeast</name>
    <dbReference type="NCBI Taxonomy" id="294747"/>
    <lineage>
        <taxon>Eukaryota</taxon>
        <taxon>Fungi</taxon>
        <taxon>Dikarya</taxon>
        <taxon>Ascomycota</taxon>
        <taxon>Saccharomycotina</taxon>
        <taxon>Pichiomycetes</taxon>
        <taxon>Debaryomycetaceae</taxon>
        <taxon>Candida/Lodderomyces clade</taxon>
        <taxon>Candida</taxon>
    </lineage>
</organism>
<feature type="region of interest" description="Disordered" evidence="1">
    <location>
        <begin position="263"/>
        <end position="282"/>
    </location>
</feature>
<dbReference type="EMBL" id="GG692395">
    <property type="protein sequence ID" value="EER35564.1"/>
    <property type="molecule type" value="Genomic_DNA"/>
</dbReference>
<sequence length="830" mass="93802">MVATRGSAGKHIDVELSDNGKELQKVIPIEKQRQLQMKQHQSSPKKETRGRKKKDRNSDELGTSVNSSESSSSSPSIKSHPRSPLTDAAAAPTPVKRTETRGRKRKIHDATDATLQQQQQHHHHHRQFDEQQQNRKKPHMTENSSDNNILSGFQTVASQQTHSATSVSPVGSTNNVVADKHKINHLLTSDSPPPPPVAIVDNTYSSSFTLPQKSLPPTNLITLPAPQLLNNPIPLRPVLPTPRTSSISTAANTTNMPPLVSTNSVALSDSSSTSPASSVSFPNATGVAMSVSEGEEGNDTVTSGQIQLNTITKHSNGRIPITSIISQKIDSQDIPLLLDDDGNSSNNENKKTKRRYRVDRDNIKINKRIMSQDTEDVIRMFKKFDDEVLTNPEARSRLLNLGFETRKRYITTFKHYIRFCCKKKLDHFFVTGELMREFYEEQFALSSSNKPVIRLRKMDPAFSKLQEINFLVYHLENKDIPNRQLALEYLVYKELGQEPPPLKRENYIPSPVFPKTVAPPLATGSPTTIAHNSSKLEDEKQQQQQQRVDSPIVGSEINTPQRPLTARVPQTAPPSLAVLQQPFDQGKDGLLVKIRDMQDLQHVSTSSSAKIDGISGKKKKHKHESKKHQKQKRSNTSSEDTSSSDYNNNNNNNNKKNKSNDLESSFNKLKMDIQNTLRQHVSADPAFISNLATCINQALEEFERANNLQPNLELNNNGIPIIDLNNKIYTVYEIIEEWYKIEPCIADRLKKWGESWIRDSIDHNTFLERKSVVEFVEKMGKELNVDILTIVNDCDRYIHDKSILQEFIAEIDLDVDDLFKKVLRYRQRRN</sequence>
<gene>
    <name evidence="3" type="ORF">CTRG_00303</name>
</gene>
<feature type="compositionally biased region" description="Low complexity" evidence="1">
    <location>
        <begin position="64"/>
        <end position="84"/>
    </location>
</feature>
<evidence type="ECO:0000313" key="4">
    <source>
        <dbReference type="Proteomes" id="UP000002037"/>
    </source>
</evidence>
<feature type="compositionally biased region" description="Low complexity" evidence="1">
    <location>
        <begin position="634"/>
        <end position="654"/>
    </location>
</feature>